<evidence type="ECO:0000313" key="1">
    <source>
        <dbReference type="EMBL" id="AAF84270.1"/>
    </source>
</evidence>
<dbReference type="HOGENOM" id="CLU_190821_0_0_6"/>
<protein>
    <submittedName>
        <fullName evidence="1">Uncharacterized protein</fullName>
    </submittedName>
</protein>
<dbReference type="EMBL" id="AE003849">
    <property type="protein sequence ID" value="AAF84270.1"/>
    <property type="molecule type" value="Genomic_DNA"/>
</dbReference>
<evidence type="ECO:0000313" key="2">
    <source>
        <dbReference type="Proteomes" id="UP000000812"/>
    </source>
</evidence>
<reference evidence="1 2" key="1">
    <citation type="journal article" date="2000" name="Nature">
        <title>The genome sequence of the plant pathogen Xylella fastidiosa.</title>
        <authorList>
            <person name="Simpson A.J."/>
            <person name="Reinach F.C."/>
            <person name="Arruda P."/>
            <person name="Abreu F.A."/>
            <person name="Acencio M."/>
            <person name="Alvarenga R."/>
            <person name="Alves L.M."/>
            <person name="Araya J.E."/>
            <person name="Baia G.S."/>
            <person name="Baptista C.S."/>
            <person name="Barros M.H."/>
            <person name="Bonaccorsi E.D."/>
            <person name="Bordin S."/>
            <person name="Bove J.M."/>
            <person name="Briones M.R."/>
            <person name="Bueno M.R."/>
            <person name="Camargo A.A."/>
            <person name="Camargo L.E."/>
            <person name="Carraro D.M."/>
            <person name="Carrer H."/>
            <person name="Colauto N.B."/>
            <person name="Colombo C."/>
            <person name="Costa F.F."/>
            <person name="Costa M.C."/>
            <person name="Costa-Neto C.M."/>
            <person name="Coutinho L.L."/>
            <person name="Cristofani M."/>
            <person name="Dias-Neto E."/>
            <person name="Docena C."/>
            <person name="El-Dorry H."/>
            <person name="Facincani A.P."/>
            <person name="Ferreira A.J."/>
            <person name="Ferreira V.C."/>
            <person name="Ferro J.A."/>
            <person name="Fraga J.S."/>
            <person name="Franca S.C."/>
            <person name="Franco M.C."/>
            <person name="Frohme M."/>
            <person name="Furlan L.R."/>
            <person name="Garnier M."/>
            <person name="Goldman G.H."/>
            <person name="Goldman M.H."/>
            <person name="Gomes S.L."/>
            <person name="Gruber A."/>
            <person name="Ho P.L."/>
            <person name="Hoheisel J.D."/>
            <person name="Junqueira M.L."/>
            <person name="Kemper E.L."/>
            <person name="Kitajima J.P."/>
            <person name="Krieger J.E."/>
            <person name="Kuramae E.E."/>
            <person name="Laigret F."/>
            <person name="Lambais M.R."/>
            <person name="Leite L.C."/>
            <person name="Lemos E.G."/>
            <person name="Lemos M.V."/>
            <person name="Lopes S.A."/>
            <person name="Lopes C.R."/>
            <person name="Machado J.A."/>
            <person name="Machado M.A."/>
            <person name="Madeira A.M."/>
            <person name="Madeira H.M."/>
            <person name="Marino C.L."/>
            <person name="Marques M.V."/>
            <person name="Martins E.A."/>
            <person name="Martins E.M."/>
            <person name="Matsukuma A.Y."/>
            <person name="Menck C.F."/>
            <person name="Miracca E.C."/>
            <person name="Miyaki C.Y."/>
            <person name="Monteriro-Vitorello C.B."/>
            <person name="Moon D.H."/>
            <person name="Nagai M.A."/>
            <person name="Nascimento A.L."/>
            <person name="Netto L.E."/>
            <person name="Nhani A.Jr."/>
            <person name="Nobrega F.G."/>
            <person name="Nunes L.R."/>
            <person name="Oliveira M.A."/>
            <person name="de Oliveira M.C."/>
            <person name="de Oliveira R.C."/>
            <person name="Palmieri D.A."/>
            <person name="Paris A."/>
            <person name="Peixoto B.R."/>
            <person name="Pereira G.A."/>
            <person name="Pereira H.A.Jr."/>
            <person name="Pesquero J.B."/>
            <person name="Quaggio R.B."/>
            <person name="Roberto P.G."/>
            <person name="Rodrigues V."/>
            <person name="de M Rosa A.J."/>
            <person name="de Rosa V.E.Jr."/>
            <person name="de Sa R.G."/>
            <person name="Santelli R.V."/>
            <person name="Sawasaki H.E."/>
            <person name="da Silva A.C."/>
            <person name="da Silva A.M."/>
            <person name="da Silva F.R."/>
            <person name="da Silva W.A.Jr."/>
            <person name="da Silveira J.F."/>
            <person name="Silvestri M.L."/>
            <person name="Siqueira W.J."/>
            <person name="de Souza A.A."/>
            <person name="de Souza A.P."/>
            <person name="Terenzi M.F."/>
            <person name="Truffi D."/>
            <person name="Tsai S.M."/>
            <person name="Tsuhako M.H."/>
            <person name="Vallada H."/>
            <person name="Van Sluys M.A."/>
            <person name="Verjovski-Almeida S."/>
            <person name="Vettore A.L."/>
            <person name="Zago M.A."/>
            <person name="Zatz M."/>
            <person name="Meidanis J."/>
            <person name="Setubal J.C."/>
        </authorList>
    </citation>
    <scope>NUCLEOTIDE SEQUENCE [LARGE SCALE GENOMIC DNA]</scope>
    <source>
        <strain evidence="1 2">9a5c</strain>
    </source>
</reference>
<organism evidence="1 2">
    <name type="scientific">Xylella fastidiosa (strain 9a5c)</name>
    <dbReference type="NCBI Taxonomy" id="160492"/>
    <lineage>
        <taxon>Bacteria</taxon>
        <taxon>Pseudomonadati</taxon>
        <taxon>Pseudomonadota</taxon>
        <taxon>Gammaproteobacteria</taxon>
        <taxon>Lysobacterales</taxon>
        <taxon>Lysobacteraceae</taxon>
        <taxon>Xylella</taxon>
    </lineage>
</organism>
<dbReference type="PIR" id="B82678">
    <property type="entry name" value="B82678"/>
</dbReference>
<sequence length="87" mass="9664">MNELLLDSAAPTLFYLVNRHQGQPLLMTAQLHHRPSGLTSFSETLWIKGDQPERLVKHFAMGVVAAVLYVVRVGYARDGTAITLTET</sequence>
<proteinExistence type="predicted"/>
<dbReference type="AlphaFoldDB" id="Q9PDB8"/>
<gene>
    <name evidence="1" type="ordered locus">XF_1461</name>
</gene>
<dbReference type="Proteomes" id="UP000000812">
    <property type="component" value="Chromosome"/>
</dbReference>
<dbReference type="RefSeq" id="WP_010893962.1">
    <property type="nucleotide sequence ID" value="NC_002488.3"/>
</dbReference>
<name>Q9PDB8_XYLFA</name>
<dbReference type="KEGG" id="xfa:XF_1461"/>
<accession>Q9PDB8</accession>